<dbReference type="SMART" id="SM00186">
    <property type="entry name" value="FBG"/>
    <property type="match status" value="1"/>
</dbReference>
<dbReference type="CDD" id="cd00054">
    <property type="entry name" value="EGF_CA"/>
    <property type="match status" value="1"/>
</dbReference>
<dbReference type="Pfam" id="PF00090">
    <property type="entry name" value="TSP_1"/>
    <property type="match status" value="1"/>
</dbReference>
<dbReference type="InterPro" id="IPR036383">
    <property type="entry name" value="TSP1_rpt_sf"/>
</dbReference>
<dbReference type="GO" id="GO:0005615">
    <property type="term" value="C:extracellular space"/>
    <property type="evidence" value="ECO:0007669"/>
    <property type="project" value="TreeGrafter"/>
</dbReference>
<keyword evidence="8" id="KW-0472">Membrane</keyword>
<dbReference type="SUPFAM" id="SSF57196">
    <property type="entry name" value="EGF/Laminin"/>
    <property type="match status" value="1"/>
</dbReference>
<dbReference type="InterPro" id="IPR020837">
    <property type="entry name" value="Fibrinogen_CS"/>
</dbReference>
<organism evidence="15 16">
    <name type="scientific">Exaiptasia diaphana</name>
    <name type="common">Tropical sea anemone</name>
    <name type="synonym">Aiptasia pulchella</name>
    <dbReference type="NCBI Taxonomy" id="2652724"/>
    <lineage>
        <taxon>Eukaryota</taxon>
        <taxon>Metazoa</taxon>
        <taxon>Cnidaria</taxon>
        <taxon>Anthozoa</taxon>
        <taxon>Hexacorallia</taxon>
        <taxon>Actiniaria</taxon>
        <taxon>Aiptasiidae</taxon>
        <taxon>Exaiptasia</taxon>
    </lineage>
</organism>
<keyword evidence="4" id="KW-0812">Transmembrane</keyword>
<dbReference type="FunFam" id="3.90.215.10:FF:000001">
    <property type="entry name" value="Tenascin isoform 1"/>
    <property type="match status" value="1"/>
</dbReference>
<dbReference type="PROSITE" id="PS01186">
    <property type="entry name" value="EGF_2"/>
    <property type="match status" value="1"/>
</dbReference>
<feature type="disulfide bond" evidence="11">
    <location>
        <begin position="127"/>
        <end position="144"/>
    </location>
</feature>
<sequence>MSFLLRLSAFAMFLLNVADYSSCHSAYPPNYDREKGLLFDFYPAQKLNLPKGAMKKTKYVADNMECVFACMGVHWCRSTNFKIAPRSNGLHACQLISSEQFAGKEYMEPSKAYNHYSVKNPCQETPCRNGGKCVLQENRQHYHCECNKGFGGENCEKVHGNWSTWTPWERCSVKCGGGGQFRSRTCTNPAPANGGENCTGNDKESRKCNTNKCWAKNCVEVFQNGYKQSGWYNVYPDSNGGFQVYCDQKTAGGGWTVFQRRKNGSVDFYRGWVDYKNWFGDLKGEFWLGLDKINRLTQAIPNRLRVDLEDKQGKRTYAEYDKFAVSGESNKYKLSVASYSGTAGDLITYHNDMKFTTKDSDNDEYGGNNCAIVYEGAWWYKACYHSNLNGKYFLKGTNDGTFYGSSSLRGSEMKIKPV</sequence>
<dbReference type="Proteomes" id="UP000887567">
    <property type="component" value="Unplaced"/>
</dbReference>
<keyword evidence="5 12" id="KW-0732">Signal</keyword>
<dbReference type="Pfam" id="PF00008">
    <property type="entry name" value="EGF"/>
    <property type="match status" value="1"/>
</dbReference>
<dbReference type="InterPro" id="IPR000742">
    <property type="entry name" value="EGF"/>
</dbReference>
<name>A0A913YW63_EXADI</name>
<evidence type="ECO:0000256" key="6">
    <source>
        <dbReference type="ARBA" id="ARBA00022737"/>
    </source>
</evidence>
<proteinExistence type="inferred from homology"/>
<keyword evidence="9 11" id="KW-1015">Disulfide bond</keyword>
<evidence type="ECO:0000259" key="13">
    <source>
        <dbReference type="PROSITE" id="PS50026"/>
    </source>
</evidence>
<dbReference type="PANTHER" id="PTHR19143">
    <property type="entry name" value="FIBRINOGEN/TENASCIN/ANGIOPOEITIN"/>
    <property type="match status" value="1"/>
</dbReference>
<evidence type="ECO:0000256" key="2">
    <source>
        <dbReference type="ARBA" id="ARBA00006373"/>
    </source>
</evidence>
<feature type="chain" id="PRO_5037574477" evidence="12">
    <location>
        <begin position="26"/>
        <end position="418"/>
    </location>
</feature>
<evidence type="ECO:0000256" key="9">
    <source>
        <dbReference type="ARBA" id="ARBA00023157"/>
    </source>
</evidence>
<keyword evidence="3 11" id="KW-0245">EGF-like domain</keyword>
<dbReference type="Pfam" id="PF00147">
    <property type="entry name" value="Fibrinogen_C"/>
    <property type="match status" value="1"/>
</dbReference>
<keyword evidence="6" id="KW-0677">Repeat</keyword>
<evidence type="ECO:0000256" key="12">
    <source>
        <dbReference type="SAM" id="SignalP"/>
    </source>
</evidence>
<evidence type="ECO:0000313" key="16">
    <source>
        <dbReference type="Proteomes" id="UP000887567"/>
    </source>
</evidence>
<feature type="domain" description="EGF-like" evidence="13">
    <location>
        <begin position="118"/>
        <end position="156"/>
    </location>
</feature>
<evidence type="ECO:0000256" key="7">
    <source>
        <dbReference type="ARBA" id="ARBA00022989"/>
    </source>
</evidence>
<comment type="subcellular location">
    <subcellularLocation>
        <location evidence="1">Membrane</location>
        <topology evidence="1">Single-pass membrane protein</topology>
    </subcellularLocation>
</comment>
<dbReference type="Gene3D" id="3.90.215.10">
    <property type="entry name" value="Gamma Fibrinogen, chain A, domain 1"/>
    <property type="match status" value="1"/>
</dbReference>
<dbReference type="InterPro" id="IPR036056">
    <property type="entry name" value="Fibrinogen-like_C"/>
</dbReference>
<accession>A0A913YW63</accession>
<dbReference type="InterPro" id="IPR014716">
    <property type="entry name" value="Fibrinogen_a/b/g_C_1"/>
</dbReference>
<feature type="disulfide bond" evidence="11">
    <location>
        <begin position="146"/>
        <end position="155"/>
    </location>
</feature>
<dbReference type="PROSITE" id="PS00514">
    <property type="entry name" value="FIBRINOGEN_C_1"/>
    <property type="match status" value="1"/>
</dbReference>
<dbReference type="InterPro" id="IPR050373">
    <property type="entry name" value="Fibrinogen_C-term_domain"/>
</dbReference>
<evidence type="ECO:0000256" key="3">
    <source>
        <dbReference type="ARBA" id="ARBA00022536"/>
    </source>
</evidence>
<dbReference type="Gene3D" id="2.20.100.10">
    <property type="entry name" value="Thrombospondin type-1 (TSP1) repeat"/>
    <property type="match status" value="1"/>
</dbReference>
<comment type="similarity">
    <text evidence="2">Belongs to the EGF domain peptide family.</text>
</comment>
<dbReference type="SMART" id="SM00181">
    <property type="entry name" value="EGF"/>
    <property type="match status" value="1"/>
</dbReference>
<evidence type="ECO:0000259" key="14">
    <source>
        <dbReference type="PROSITE" id="PS51406"/>
    </source>
</evidence>
<dbReference type="PROSITE" id="PS50092">
    <property type="entry name" value="TSP1"/>
    <property type="match status" value="1"/>
</dbReference>
<dbReference type="SMART" id="SM00209">
    <property type="entry name" value="TSP1"/>
    <property type="match status" value="1"/>
</dbReference>
<dbReference type="InterPro" id="IPR000884">
    <property type="entry name" value="TSP1_rpt"/>
</dbReference>
<evidence type="ECO:0000256" key="8">
    <source>
        <dbReference type="ARBA" id="ARBA00023136"/>
    </source>
</evidence>
<reference evidence="15" key="1">
    <citation type="submission" date="2022-11" db="UniProtKB">
        <authorList>
            <consortium name="EnsemblMetazoa"/>
        </authorList>
    </citation>
    <scope>IDENTIFICATION</scope>
</reference>
<evidence type="ECO:0000256" key="4">
    <source>
        <dbReference type="ARBA" id="ARBA00022692"/>
    </source>
</evidence>
<feature type="signal peptide" evidence="12">
    <location>
        <begin position="1"/>
        <end position="25"/>
    </location>
</feature>
<dbReference type="PROSITE" id="PS00022">
    <property type="entry name" value="EGF_1"/>
    <property type="match status" value="1"/>
</dbReference>
<dbReference type="GeneID" id="110253399"/>
<dbReference type="AlphaFoldDB" id="A0A913YW63"/>
<dbReference type="RefSeq" id="XP_028519298.1">
    <property type="nucleotide sequence ID" value="XM_028663497.1"/>
</dbReference>
<dbReference type="FunFam" id="2.10.25.10:FF:000255">
    <property type="entry name" value="Sushi, nidogen and EGF-like domains 1"/>
    <property type="match status" value="1"/>
</dbReference>
<evidence type="ECO:0000256" key="5">
    <source>
        <dbReference type="ARBA" id="ARBA00022729"/>
    </source>
</evidence>
<evidence type="ECO:0000256" key="1">
    <source>
        <dbReference type="ARBA" id="ARBA00004167"/>
    </source>
</evidence>
<dbReference type="CDD" id="cd00087">
    <property type="entry name" value="FReD"/>
    <property type="match status" value="1"/>
</dbReference>
<dbReference type="KEGG" id="epa:110253399"/>
<dbReference type="NCBIfam" id="NF040941">
    <property type="entry name" value="GGGWT_bact"/>
    <property type="match status" value="1"/>
</dbReference>
<dbReference type="InterPro" id="IPR002181">
    <property type="entry name" value="Fibrinogen_a/b/g_C_dom"/>
</dbReference>
<dbReference type="OrthoDB" id="6038967at2759"/>
<dbReference type="SUPFAM" id="SSF56496">
    <property type="entry name" value="Fibrinogen C-terminal domain-like"/>
    <property type="match status" value="1"/>
</dbReference>
<keyword evidence="7" id="KW-1133">Transmembrane helix</keyword>
<keyword evidence="16" id="KW-1185">Reference proteome</keyword>
<dbReference type="GO" id="GO:0016020">
    <property type="term" value="C:membrane"/>
    <property type="evidence" value="ECO:0007669"/>
    <property type="project" value="UniProtKB-SubCell"/>
</dbReference>
<dbReference type="PRINTS" id="PR01705">
    <property type="entry name" value="TSP1REPEAT"/>
</dbReference>
<dbReference type="FunFam" id="2.20.100.10:FF:000007">
    <property type="entry name" value="Thrombospondin 1"/>
    <property type="match status" value="1"/>
</dbReference>
<dbReference type="PROSITE" id="PS50026">
    <property type="entry name" value="EGF_3"/>
    <property type="match status" value="1"/>
</dbReference>
<feature type="domain" description="Fibrinogen C-terminal" evidence="14">
    <location>
        <begin position="209"/>
        <end position="418"/>
    </location>
</feature>
<keyword evidence="10" id="KW-0325">Glycoprotein</keyword>
<dbReference type="EnsemblMetazoa" id="XM_028663497.1">
    <property type="protein sequence ID" value="XP_028519298.1"/>
    <property type="gene ID" value="LOC110253399"/>
</dbReference>
<protein>
    <submittedName>
        <fullName evidence="15">Uncharacterized protein</fullName>
    </submittedName>
</protein>
<dbReference type="Gene3D" id="2.10.25.10">
    <property type="entry name" value="Laminin"/>
    <property type="match status" value="1"/>
</dbReference>
<evidence type="ECO:0000313" key="15">
    <source>
        <dbReference type="EnsemblMetazoa" id="XP_028519298.1"/>
    </source>
</evidence>
<dbReference type="SUPFAM" id="SSF82895">
    <property type="entry name" value="TSP-1 type 1 repeat"/>
    <property type="match status" value="1"/>
</dbReference>
<evidence type="ECO:0000256" key="10">
    <source>
        <dbReference type="ARBA" id="ARBA00023180"/>
    </source>
</evidence>
<dbReference type="PROSITE" id="PS51406">
    <property type="entry name" value="FIBRINOGEN_C_2"/>
    <property type="match status" value="1"/>
</dbReference>
<evidence type="ECO:0000256" key="11">
    <source>
        <dbReference type="PROSITE-ProRule" id="PRU00076"/>
    </source>
</evidence>
<comment type="caution">
    <text evidence="11">Lacks conserved residue(s) required for the propagation of feature annotation.</text>
</comment>